<sequence>MVADVQNSTQAIKEGRYRDINTAGGSTIAAVLNAVKPLKIPYVFGGDGASFCVPSEAIEPVKKALKGCQELALSGLNLDLRVGIVPYSELKNPILLCRYQSTPSLTQYFFMGGGMEEADDLVKSDTTYHLSDAVEADADFSGFECRWNEVPSAQDVTFSLLVKARTENQQEALALYQDLTQRLTNLLGEVNRHHPLSEQGLSLSFQPGKLKGEAVVKSFSSIQTGSVFSQWLMIGKLLFQNLVGRYWMRFKKHEMGADWGRYKSDLLMNSDYLKLDDTYRTVMSGTHETVASLISWLESEYQKGQLFYGVHQTHSAVVTCLVAKTGIEHIHFVDSAEGGYAMAAKQLKKQIQQFYLNSTL</sequence>
<keyword evidence="2" id="KW-1185">Reference proteome</keyword>
<evidence type="ECO:0000313" key="2">
    <source>
        <dbReference type="Proteomes" id="UP000296201"/>
    </source>
</evidence>
<evidence type="ECO:0000313" key="1">
    <source>
        <dbReference type="EMBL" id="QBZ82004.1"/>
    </source>
</evidence>
<reference evidence="1 2" key="1">
    <citation type="submission" date="2018-08" db="EMBL/GenBank/DDBJ databases">
        <title>Horizontal acquisition of hydrogen conversion ability and other habitat adaptations in Hydrogenovibrio crunogenus strains.</title>
        <authorList>
            <person name="Gonnella G."/>
            <person name="Adam N."/>
            <person name="Perner M."/>
        </authorList>
    </citation>
    <scope>NUCLEOTIDE SEQUENCE [LARGE SCALE GENOMIC DNA]</scope>
    <source>
        <strain evidence="1 2">SP-41</strain>
    </source>
</reference>
<dbReference type="Proteomes" id="UP000296201">
    <property type="component" value="Chromosome"/>
</dbReference>
<proteinExistence type="predicted"/>
<dbReference type="AlphaFoldDB" id="A0A4V1C8I3"/>
<name>A0A4V1C8I3_9GAMM</name>
<dbReference type="InterPro" id="IPR021445">
    <property type="entry name" value="DUF3095"/>
</dbReference>
<dbReference type="Pfam" id="PF11294">
    <property type="entry name" value="DUF3095"/>
    <property type="match status" value="1"/>
</dbReference>
<accession>A0A4V1C8I3</accession>
<organism evidence="1 2">
    <name type="scientific">Hydrogenovibrio crunogenus</name>
    <dbReference type="NCBI Taxonomy" id="39765"/>
    <lineage>
        <taxon>Bacteria</taxon>
        <taxon>Pseudomonadati</taxon>
        <taxon>Pseudomonadota</taxon>
        <taxon>Gammaproteobacteria</taxon>
        <taxon>Thiotrichales</taxon>
        <taxon>Piscirickettsiaceae</taxon>
        <taxon>Hydrogenovibrio</taxon>
    </lineage>
</organism>
<gene>
    <name evidence="1" type="ORF">GHNINEIG_00028</name>
</gene>
<protein>
    <submittedName>
        <fullName evidence="1">Adenylate cyclase</fullName>
    </submittedName>
</protein>
<dbReference type="EMBL" id="CP032096">
    <property type="protein sequence ID" value="QBZ82004.1"/>
    <property type="molecule type" value="Genomic_DNA"/>
</dbReference>